<sequence>MSKEKKLVGVIDRLEEKKAVLKFDDGQTLNIDINFLPENSGEGSVVEIKIEEPGGRATEERAKQAKAILNEILKKD</sequence>
<dbReference type="Proteomes" id="UP000034837">
    <property type="component" value="Unassembled WGS sequence"/>
</dbReference>
<evidence type="ECO:0000313" key="1">
    <source>
        <dbReference type="EMBL" id="KKS57231.1"/>
    </source>
</evidence>
<proteinExistence type="predicted"/>
<accession>A0A0G1CF80</accession>
<dbReference type="Pfam" id="PF11213">
    <property type="entry name" value="DUF3006"/>
    <property type="match status" value="1"/>
</dbReference>
<comment type="caution">
    <text evidence="1">The sequence shown here is derived from an EMBL/GenBank/DDBJ whole genome shotgun (WGS) entry which is preliminary data.</text>
</comment>
<dbReference type="EMBL" id="LCDO01000002">
    <property type="protein sequence ID" value="KKS57231.1"/>
    <property type="molecule type" value="Genomic_DNA"/>
</dbReference>
<reference evidence="1 2" key="1">
    <citation type="journal article" date="2015" name="Nature">
        <title>rRNA introns, odd ribosomes, and small enigmatic genomes across a large radiation of phyla.</title>
        <authorList>
            <person name="Brown C.T."/>
            <person name="Hug L.A."/>
            <person name="Thomas B.C."/>
            <person name="Sharon I."/>
            <person name="Castelle C.J."/>
            <person name="Singh A."/>
            <person name="Wilkins M.J."/>
            <person name="Williams K.H."/>
            <person name="Banfield J.F."/>
        </authorList>
    </citation>
    <scope>NUCLEOTIDE SEQUENCE [LARGE SCALE GENOMIC DNA]</scope>
</reference>
<dbReference type="InterPro" id="IPR021377">
    <property type="entry name" value="DUF3006"/>
</dbReference>
<protein>
    <recommendedName>
        <fullName evidence="3">DUF3006 domain-containing protein</fullName>
    </recommendedName>
</protein>
<dbReference type="AlphaFoldDB" id="A0A0G1CF80"/>
<organism evidence="1 2">
    <name type="scientific">Candidatus Magasanikbacteria bacterium GW2011_GWA2_42_32</name>
    <dbReference type="NCBI Taxonomy" id="1619039"/>
    <lineage>
        <taxon>Bacteria</taxon>
        <taxon>Candidatus Magasanikiibacteriota</taxon>
    </lineage>
</organism>
<evidence type="ECO:0008006" key="3">
    <source>
        <dbReference type="Google" id="ProtNLM"/>
    </source>
</evidence>
<dbReference type="Gene3D" id="6.20.120.50">
    <property type="match status" value="1"/>
</dbReference>
<name>A0A0G1CF80_9BACT</name>
<evidence type="ECO:0000313" key="2">
    <source>
        <dbReference type="Proteomes" id="UP000034837"/>
    </source>
</evidence>
<gene>
    <name evidence="1" type="ORF">UV20_C0002G0020</name>
</gene>